<evidence type="ECO:0000313" key="1">
    <source>
        <dbReference type="EMBL" id="SBT63114.1"/>
    </source>
</evidence>
<dbReference type="EMBL" id="FLRH01000002">
    <property type="protein sequence ID" value="SBT63126.1"/>
    <property type="molecule type" value="Genomic_DNA"/>
</dbReference>
<protein>
    <submittedName>
        <fullName evidence="1">Uncharacterized protein</fullName>
    </submittedName>
</protein>
<keyword evidence="3" id="KW-1185">Reference proteome</keyword>
<reference evidence="1" key="2">
    <citation type="submission" date="2016-06" db="EMBL/GenBank/DDBJ databases">
        <authorList>
            <person name="Kjaerup R.B."/>
            <person name="Dalgaard T.S."/>
            <person name="Juul-Madsen H.R."/>
        </authorList>
    </citation>
    <scope>NUCLEOTIDE SEQUENCE [LARGE SCALE GENOMIC DNA]</scope>
    <source>
        <strain evidence="1">DSM 45794</strain>
    </source>
</reference>
<accession>A0A1A9B261</accession>
<dbReference type="AlphaFoldDB" id="A0A1A9B261"/>
<reference evidence="3" key="1">
    <citation type="submission" date="2016-06" db="EMBL/GenBank/DDBJ databases">
        <authorList>
            <person name="Varghese N."/>
            <person name="Submissions Spin"/>
        </authorList>
    </citation>
    <scope>NUCLEOTIDE SEQUENCE [LARGE SCALE GENOMIC DNA]</scope>
    <source>
        <strain evidence="3">DSM 45794</strain>
    </source>
</reference>
<dbReference type="Proteomes" id="UP000199558">
    <property type="component" value="Unassembled WGS sequence"/>
</dbReference>
<dbReference type="EMBL" id="FLRH01000002">
    <property type="protein sequence ID" value="SBT63114.1"/>
    <property type="molecule type" value="Genomic_DNA"/>
</dbReference>
<evidence type="ECO:0000313" key="2">
    <source>
        <dbReference type="EMBL" id="SBT63126.1"/>
    </source>
</evidence>
<dbReference type="RefSeq" id="WP_091565134.1">
    <property type="nucleotide sequence ID" value="NZ_FLRH01000002.1"/>
</dbReference>
<name>A0A1A9B261_9ACTN</name>
<sequence length="73" mass="7537">MPITPPADLVQQTTALMDAETTITLAGVPWIVSIVGDCPDDGCAAVVWLTAPDAPQGPGLTLHLPPGQQLPHD</sequence>
<evidence type="ECO:0000313" key="3">
    <source>
        <dbReference type="Proteomes" id="UP000199558"/>
    </source>
</evidence>
<dbReference type="STRING" id="946078.GA0070622_0055"/>
<proteinExistence type="predicted"/>
<gene>
    <name evidence="1" type="ORF">GA0070622_0055</name>
    <name evidence="2" type="ORF">GA0070622_0067</name>
</gene>
<organism evidence="1 3">
    <name type="scientific">Micromonospora sediminicola</name>
    <dbReference type="NCBI Taxonomy" id="946078"/>
    <lineage>
        <taxon>Bacteria</taxon>
        <taxon>Bacillati</taxon>
        <taxon>Actinomycetota</taxon>
        <taxon>Actinomycetes</taxon>
        <taxon>Micromonosporales</taxon>
        <taxon>Micromonosporaceae</taxon>
        <taxon>Micromonospora</taxon>
    </lineage>
</organism>